<comment type="caution">
    <text evidence="1">The sequence shown here is derived from an EMBL/GenBank/DDBJ whole genome shotgun (WGS) entry which is preliminary data.</text>
</comment>
<dbReference type="EMBL" id="RCNL01000160">
    <property type="protein sequence ID" value="TXL70161.1"/>
    <property type="molecule type" value="Genomic_DNA"/>
</dbReference>
<dbReference type="Proteomes" id="UP000426772">
    <property type="component" value="Unassembled WGS sequence"/>
</dbReference>
<evidence type="ECO:0000313" key="1">
    <source>
        <dbReference type="EMBL" id="TXL70161.1"/>
    </source>
</evidence>
<accession>A0ABY3L9A7</accession>
<feature type="non-terminal residue" evidence="1">
    <location>
        <position position="92"/>
    </location>
</feature>
<reference evidence="1 2" key="1">
    <citation type="submission" date="2018-10" db="EMBL/GenBank/DDBJ databases">
        <title>Draft genome sequence of Pantoea vagans isolated from corpses of the sugarcane aphid Melanaphis sacchari Zehntner.</title>
        <authorList>
            <person name="Toledo E."/>
            <person name="Pena G."/>
            <person name="Lozano L."/>
        </authorList>
    </citation>
    <scope>NUCLEOTIDE SEQUENCE [LARGE SCALE GENOMIC DNA]</scope>
    <source>
        <strain evidence="1 2">ET-90</strain>
    </source>
</reference>
<gene>
    <name evidence="1" type="ORF">D9O29_23755</name>
</gene>
<proteinExistence type="predicted"/>
<protein>
    <submittedName>
        <fullName evidence="1">Uncharacterized protein</fullName>
    </submittedName>
</protein>
<organism evidence="1 2">
    <name type="scientific">Pantoea vagans</name>
    <dbReference type="NCBI Taxonomy" id="470934"/>
    <lineage>
        <taxon>Bacteria</taxon>
        <taxon>Pseudomonadati</taxon>
        <taxon>Pseudomonadota</taxon>
        <taxon>Gammaproteobacteria</taxon>
        <taxon>Enterobacterales</taxon>
        <taxon>Erwiniaceae</taxon>
        <taxon>Pantoea</taxon>
    </lineage>
</organism>
<keyword evidence="2" id="KW-1185">Reference proteome</keyword>
<name>A0ABY3L9A7_9GAMM</name>
<sequence>MEKIKQKRMKRIRLSRWEQFYEVPIRIKDQYKPKWRISSMTQDDLETVRPARHRTPSPEMEAYHRIRRRSLGDLSDEELLLPVDEYLSMNRT</sequence>
<evidence type="ECO:0000313" key="2">
    <source>
        <dbReference type="Proteomes" id="UP000426772"/>
    </source>
</evidence>